<feature type="compositionally biased region" description="Basic residues" evidence="1">
    <location>
        <begin position="187"/>
        <end position="197"/>
    </location>
</feature>
<feature type="compositionally biased region" description="Basic residues" evidence="1">
    <location>
        <begin position="1184"/>
        <end position="1208"/>
    </location>
</feature>
<proteinExistence type="predicted"/>
<evidence type="ECO:0000313" key="2">
    <source>
        <dbReference type="EMBL" id="EUD67315.1"/>
    </source>
</evidence>
<feature type="compositionally biased region" description="Low complexity" evidence="1">
    <location>
        <begin position="1408"/>
        <end position="1418"/>
    </location>
</feature>
<evidence type="ECO:0000313" key="3">
    <source>
        <dbReference type="Proteomes" id="UP000030640"/>
    </source>
</evidence>
<feature type="compositionally biased region" description="Polar residues" evidence="1">
    <location>
        <begin position="210"/>
        <end position="221"/>
    </location>
</feature>
<reference evidence="2 3" key="1">
    <citation type="submission" date="2013-02" db="EMBL/GenBank/DDBJ databases">
        <title>The Genome Sequence of Plasmodium inui San Antonio 1.</title>
        <authorList>
            <consortium name="The Broad Institute Genome Sequencing Platform"/>
            <consortium name="The Broad Institute Genome Sequencing Center for Infectious Disease"/>
            <person name="Neafsey D."/>
            <person name="Cheeseman I."/>
            <person name="Volkman S."/>
            <person name="Adams J."/>
            <person name="Walker B."/>
            <person name="Young S.K."/>
            <person name="Zeng Q."/>
            <person name="Gargeya S."/>
            <person name="Fitzgerald M."/>
            <person name="Haas B."/>
            <person name="Abouelleil A."/>
            <person name="Alvarado L."/>
            <person name="Arachchi H.M."/>
            <person name="Berlin A.M."/>
            <person name="Chapman S.B."/>
            <person name="Dewar J."/>
            <person name="Goldberg J."/>
            <person name="Griggs A."/>
            <person name="Gujja S."/>
            <person name="Hansen M."/>
            <person name="Howarth C."/>
            <person name="Imamovic A."/>
            <person name="Larimer J."/>
            <person name="McCowan C."/>
            <person name="Murphy C."/>
            <person name="Neiman D."/>
            <person name="Pearson M."/>
            <person name="Priest M."/>
            <person name="Roberts A."/>
            <person name="Saif S."/>
            <person name="Shea T."/>
            <person name="Sisk P."/>
            <person name="Sykes S."/>
            <person name="Wortman J."/>
            <person name="Nusbaum C."/>
            <person name="Birren B."/>
        </authorList>
    </citation>
    <scope>NUCLEOTIDE SEQUENCE [LARGE SCALE GENOMIC DNA]</scope>
    <source>
        <strain evidence="2 3">San Antonio 1</strain>
    </source>
</reference>
<dbReference type="RefSeq" id="XP_008816286.1">
    <property type="nucleotide sequence ID" value="XM_008818064.1"/>
</dbReference>
<feature type="compositionally biased region" description="Basic and acidic residues" evidence="1">
    <location>
        <begin position="1444"/>
        <end position="1457"/>
    </location>
</feature>
<feature type="compositionally biased region" description="Basic residues" evidence="1">
    <location>
        <begin position="1384"/>
        <end position="1398"/>
    </location>
</feature>
<feature type="compositionally biased region" description="Basic residues" evidence="1">
    <location>
        <begin position="232"/>
        <end position="244"/>
    </location>
</feature>
<dbReference type="Proteomes" id="UP000030640">
    <property type="component" value="Unassembled WGS sequence"/>
</dbReference>
<feature type="compositionally biased region" description="Polar residues" evidence="1">
    <location>
        <begin position="12"/>
        <end position="22"/>
    </location>
</feature>
<feature type="compositionally biased region" description="Basic and acidic residues" evidence="1">
    <location>
        <begin position="1172"/>
        <end position="1183"/>
    </location>
</feature>
<accession>W7A6A0</accession>
<feature type="region of interest" description="Disordered" evidence="1">
    <location>
        <begin position="1"/>
        <end position="28"/>
    </location>
</feature>
<sequence length="1539" mass="174883">MNLRSSNKKLTHTQNGANTESSCKGIDEHVQKGDCTNEIKKKEIRNEQVRNANKNEKNCNIGNTGTHFEEGEGDKNVEQKEIPLDLHGIDNLAAESEKGIPLCMTTKDDTWGSGYCEGYPHENNKEDSNAQKVAEVCKTKRYTDNHAADGGAPYDWSESRKAGQDNFLRGEVEKVEKMTEKATQKITQKKTTKNTAKRRVEQEEVVPSTRLENQANPTNETGGELKANAPKKSTKKCTSRKSLKKGKEPPSPSTKDDISLMKENCIEIKANEKKINDDNVGMEYEYNRSKEIQTGDGVNPCNVNDAGVSNGKAVYELLEDEKKEHQMESSTYDKRNVKKSKRKYSEENVNGNDDISLHEKRNKRKKKKNSNTEDGEHITREEAKGNDNSAHKRYHNSSLRSGHNSVHKGSHISEMNGEAENEEKRQAGAELVLEKEEKEGHTGDVSTAESVYQKCAYEEEKMNDDRTYNASKGKVATKKKNLSKKKGSKVNADEFEGKKDTADVINPNDYKPVKKKYKKLLKNLQTNLSKKLMEQEGEKRIKTWGEKLTLQQKINRFIKKNIATRTEYKYGKKPNTLSICNQFNLYNHLTMLNDFNRLHYYRAAMRWTGHKDMCEGGGDPFMALCGKGETSSLHVTSTGDTTKQNSTTILAQKAVCQFNRENVHSMTNTINSYDEEVEGMLEDQNGVKNPYIFFENNKDCYVYNKKIIEIGTGPLSLLSINAILNGAKHVDALEVNKDASEMAKKLIEGYNLEDFIKIINCYSKMYVYKDEEDQRRLSKRSSLYNYFDSNVDEQHCRSFNYDLIISEVIGDFASQEGVADIYLDLHKKIFSYRKYQEYLYNWRKTNGGDNGGNNRGDNEGCYNIALQNHGEDAPTEEERPKKYAESGKNEQTGEQRGQQNVNKVEKIAYRKFAADEKLYSCEEFYNMNVKSIPYSVATYYCPVKFPYYDNIIYKSENYPERTIISPKSKLLQSVMLEWCNLSLTEEENGNTDFGTLEYLYLEQNVANQVIQKRNHIFCIEKSGPFCGFLITIDVEIRKGEHFGTKYGTCDSWYTNIVLLKDEINVNENDLVVSKTYTNLLNYNEHSIDRKTVLVSRPSYTFYGYILKSMKQSTFSVSTSDSDGHVKSSCFENSDGEDYPSNVSSCIYLDDETVLLLDQMDFHENVLAMTRRPSDGKDVTMGETKKKKNPRSVKRKKKKTNAKKIHMAKNKLNVLDEQVEEKVEDHSKVAHGSVENHCEQKGIDPIKGETHDRSERKNSLIHTRSMTKREGKGKDGSVNGNTNGNVNGSANGNANGSANGNANGSANGNANGSANGSADGSTDKSEDRSALPQDATKTNSHKDASVNNTENGKIANYEEKSPRKEAISNRDKQMRKHDNSSTSKRNQRGKRVKGYKAKSAKVEKGNTARNSGGNINSRSSPRKGAQKTSKKDPKKNAHKKRKKDKLRDENEYKKISDESTKEYGKDIVDIINNYNLNANFYYENLRDKILVYKNMKYKLLRIYEPVVIDYDEQATVIYKKEDIYSSKENNVSKFVNNVYQ</sequence>
<feature type="region of interest" description="Disordered" evidence="1">
    <location>
        <begin position="320"/>
        <end position="426"/>
    </location>
</feature>
<dbReference type="SUPFAM" id="SSF53335">
    <property type="entry name" value="S-adenosyl-L-methionine-dependent methyltransferases"/>
    <property type="match status" value="1"/>
</dbReference>
<dbReference type="OrthoDB" id="41566at2759"/>
<dbReference type="EMBL" id="KI965467">
    <property type="protein sequence ID" value="EUD67315.1"/>
    <property type="molecule type" value="Genomic_DNA"/>
</dbReference>
<feature type="compositionally biased region" description="Basic residues" evidence="1">
    <location>
        <begin position="360"/>
        <end position="369"/>
    </location>
</feature>
<protein>
    <submittedName>
        <fullName evidence="2">Uncharacterized protein</fullName>
    </submittedName>
</protein>
<feature type="compositionally biased region" description="Basic and acidic residues" evidence="1">
    <location>
        <begin position="370"/>
        <end position="385"/>
    </location>
</feature>
<feature type="compositionally biased region" description="Low complexity" evidence="1">
    <location>
        <begin position="1275"/>
        <end position="1319"/>
    </location>
</feature>
<feature type="region of interest" description="Disordered" evidence="1">
    <location>
        <begin position="176"/>
        <end position="260"/>
    </location>
</feature>
<feature type="region of interest" description="Disordered" evidence="1">
    <location>
        <begin position="1172"/>
        <end position="1457"/>
    </location>
</feature>
<feature type="region of interest" description="Disordered" evidence="1">
    <location>
        <begin position="869"/>
        <end position="899"/>
    </location>
</feature>
<feature type="compositionally biased region" description="Basic and acidic residues" evidence="1">
    <location>
        <begin position="1219"/>
        <end position="1257"/>
    </location>
</feature>
<gene>
    <name evidence="2" type="ORF">C922_02465</name>
</gene>
<keyword evidence="3" id="KW-1185">Reference proteome</keyword>
<evidence type="ECO:0000256" key="1">
    <source>
        <dbReference type="SAM" id="MobiDB-lite"/>
    </source>
</evidence>
<dbReference type="InterPro" id="IPR029063">
    <property type="entry name" value="SAM-dependent_MTases_sf"/>
</dbReference>
<feature type="compositionally biased region" description="Basic and acidic residues" evidence="1">
    <location>
        <begin position="1355"/>
        <end position="1378"/>
    </location>
</feature>
<feature type="compositionally biased region" description="Basic residues" evidence="1">
    <location>
        <begin position="1"/>
        <end position="11"/>
    </location>
</feature>
<name>W7A6A0_9APIC</name>
<dbReference type="GeneID" id="20037739"/>
<feature type="compositionally biased region" description="Basic and acidic residues" evidence="1">
    <location>
        <begin position="869"/>
        <end position="893"/>
    </location>
</feature>
<dbReference type="Gene3D" id="3.40.50.150">
    <property type="entry name" value="Vaccinia Virus protein VP39"/>
    <property type="match status" value="1"/>
</dbReference>
<organism evidence="2 3">
    <name type="scientific">Plasmodium inui San Antonio 1</name>
    <dbReference type="NCBI Taxonomy" id="1237626"/>
    <lineage>
        <taxon>Eukaryota</taxon>
        <taxon>Sar</taxon>
        <taxon>Alveolata</taxon>
        <taxon>Apicomplexa</taxon>
        <taxon>Aconoidasida</taxon>
        <taxon>Haemosporida</taxon>
        <taxon>Plasmodiidae</taxon>
        <taxon>Plasmodium</taxon>
        <taxon>Plasmodium (Plasmodium)</taxon>
    </lineage>
</organism>
<feature type="compositionally biased region" description="Basic and acidic residues" evidence="1">
    <location>
        <begin position="320"/>
        <end position="335"/>
    </location>
</feature>
<dbReference type="VEuPathDB" id="PlasmoDB:C922_02465"/>